<comment type="similarity">
    <text evidence="1 6">Belongs to the purine permeases (TC 2.A.7.14) family.</text>
</comment>
<protein>
    <recommendedName>
        <fullName evidence="6">Probable purine permease</fullName>
    </recommendedName>
</protein>
<dbReference type="Pfam" id="PF16913">
    <property type="entry name" value="PUNUT"/>
    <property type="match status" value="1"/>
</dbReference>
<accession>A0A8K0HD00</accession>
<dbReference type="Proteomes" id="UP000796880">
    <property type="component" value="Unassembled WGS sequence"/>
</dbReference>
<feature type="transmembrane region" description="Helical" evidence="6">
    <location>
        <begin position="214"/>
        <end position="235"/>
    </location>
</feature>
<evidence type="ECO:0000256" key="4">
    <source>
        <dbReference type="ARBA" id="ARBA00022989"/>
    </source>
</evidence>
<keyword evidence="3 6" id="KW-0812">Transmembrane</keyword>
<keyword evidence="5 6" id="KW-0472">Membrane</keyword>
<feature type="transmembrane region" description="Helical" evidence="6">
    <location>
        <begin position="269"/>
        <end position="287"/>
    </location>
</feature>
<evidence type="ECO:0000256" key="6">
    <source>
        <dbReference type="RuleBase" id="RU368015"/>
    </source>
</evidence>
<gene>
    <name evidence="7" type="ORF">FNV43_RR05968</name>
</gene>
<keyword evidence="8" id="KW-1185">Reference proteome</keyword>
<comment type="caution">
    <text evidence="6">Lacks conserved residue(s) required for the propagation of feature annotation.</text>
</comment>
<dbReference type="PANTHER" id="PTHR31376">
    <property type="entry name" value="OS09G0467300 PROTEIN-RELATED"/>
    <property type="match status" value="1"/>
</dbReference>
<keyword evidence="2 6" id="KW-0813">Transport</keyword>
<feature type="transmembrane region" description="Helical" evidence="6">
    <location>
        <begin position="176"/>
        <end position="194"/>
    </location>
</feature>
<evidence type="ECO:0000313" key="8">
    <source>
        <dbReference type="Proteomes" id="UP000796880"/>
    </source>
</evidence>
<reference evidence="7" key="1">
    <citation type="submission" date="2020-03" db="EMBL/GenBank/DDBJ databases">
        <title>A high-quality chromosome-level genome assembly of a woody plant with both climbing and erect habits, Rhamnella rubrinervis.</title>
        <authorList>
            <person name="Lu Z."/>
            <person name="Yang Y."/>
            <person name="Zhu X."/>
            <person name="Sun Y."/>
        </authorList>
    </citation>
    <scope>NUCLEOTIDE SEQUENCE</scope>
    <source>
        <strain evidence="7">BYM</strain>
        <tissue evidence="7">Leaf</tissue>
    </source>
</reference>
<dbReference type="AlphaFoldDB" id="A0A8K0HD00"/>
<dbReference type="GO" id="GO:0016020">
    <property type="term" value="C:membrane"/>
    <property type="evidence" value="ECO:0007669"/>
    <property type="project" value="UniProtKB-SubCell"/>
</dbReference>
<dbReference type="GO" id="GO:0015211">
    <property type="term" value="F:purine nucleoside transmembrane transporter activity"/>
    <property type="evidence" value="ECO:0007669"/>
    <property type="project" value="UniProtKB-UniRule"/>
</dbReference>
<evidence type="ECO:0000256" key="5">
    <source>
        <dbReference type="ARBA" id="ARBA00023136"/>
    </source>
</evidence>
<sequence length="321" mass="35867">MGKAQDLQLHIVADRRANKESSNSMDSICSTQQSIVSQTRSFQRWLKMTFYTFLVLSGQSSAIILGRLYYNEGGKSKWMATLMQLVFNALFAFLINSQKFTPYIINSLVLLTISSCLLVFHTRSINPTGIPKDKYTIGFICTLGASAGYGLLLSLTQLSFQRVLKKETFRVALEMIIYQSLVASCATLVGLFISEEWKNLKGEMGEFGLGRLNYLITLVCTAMGWQVFTVGAMGLIFEVSSLFANVVSVLVLPFVPLLAVFFFHDGLDGIQVIAMVLAVWGFASYLYHHYVDDSQMKNIANKHVKEVSLIPLLEELKALDK</sequence>
<evidence type="ECO:0000313" key="7">
    <source>
        <dbReference type="EMBL" id="KAF3449889.1"/>
    </source>
</evidence>
<evidence type="ECO:0000256" key="3">
    <source>
        <dbReference type="ARBA" id="ARBA00022692"/>
    </source>
</evidence>
<keyword evidence="4 6" id="KW-1133">Transmembrane helix</keyword>
<dbReference type="GO" id="GO:0005345">
    <property type="term" value="F:purine nucleobase transmembrane transporter activity"/>
    <property type="evidence" value="ECO:0007669"/>
    <property type="project" value="UniProtKB-UniRule"/>
</dbReference>
<comment type="caution">
    <text evidence="7">The sequence shown here is derived from an EMBL/GenBank/DDBJ whole genome shotgun (WGS) entry which is preliminary data.</text>
</comment>
<dbReference type="InterPro" id="IPR030182">
    <property type="entry name" value="PUP_plant"/>
</dbReference>
<proteinExistence type="inferred from homology"/>
<feature type="transmembrane region" description="Helical" evidence="6">
    <location>
        <begin position="50"/>
        <end position="70"/>
    </location>
</feature>
<evidence type="ECO:0000256" key="1">
    <source>
        <dbReference type="ARBA" id="ARBA00006213"/>
    </source>
</evidence>
<name>A0A8K0HD00_9ROSA</name>
<comment type="subcellular location">
    <subcellularLocation>
        <location evidence="6">Membrane</location>
        <topology evidence="6">Multi-pass membrane protein</topology>
    </subcellularLocation>
</comment>
<dbReference type="PANTHER" id="PTHR31376:SF17">
    <property type="entry name" value="PURINE PERMEASE 21-RELATED"/>
    <property type="match status" value="1"/>
</dbReference>
<feature type="transmembrane region" description="Helical" evidence="6">
    <location>
        <begin position="103"/>
        <end position="123"/>
    </location>
</feature>
<feature type="transmembrane region" description="Helical" evidence="6">
    <location>
        <begin position="76"/>
        <end position="96"/>
    </location>
</feature>
<organism evidence="7 8">
    <name type="scientific">Rhamnella rubrinervis</name>
    <dbReference type="NCBI Taxonomy" id="2594499"/>
    <lineage>
        <taxon>Eukaryota</taxon>
        <taxon>Viridiplantae</taxon>
        <taxon>Streptophyta</taxon>
        <taxon>Embryophyta</taxon>
        <taxon>Tracheophyta</taxon>
        <taxon>Spermatophyta</taxon>
        <taxon>Magnoliopsida</taxon>
        <taxon>eudicotyledons</taxon>
        <taxon>Gunneridae</taxon>
        <taxon>Pentapetalae</taxon>
        <taxon>rosids</taxon>
        <taxon>fabids</taxon>
        <taxon>Rosales</taxon>
        <taxon>Rhamnaceae</taxon>
        <taxon>rhamnoid group</taxon>
        <taxon>Rhamneae</taxon>
        <taxon>Rhamnella</taxon>
    </lineage>
</organism>
<dbReference type="EMBL" id="VOIH02000003">
    <property type="protein sequence ID" value="KAF3449889.1"/>
    <property type="molecule type" value="Genomic_DNA"/>
</dbReference>
<evidence type="ECO:0000256" key="2">
    <source>
        <dbReference type="ARBA" id="ARBA00022448"/>
    </source>
</evidence>
<feature type="transmembrane region" description="Helical" evidence="6">
    <location>
        <begin position="242"/>
        <end position="263"/>
    </location>
</feature>
<dbReference type="OrthoDB" id="1907510at2759"/>
<feature type="transmembrane region" description="Helical" evidence="6">
    <location>
        <begin position="135"/>
        <end position="155"/>
    </location>
</feature>